<sequence length="162" mass="19036">MTEWRIVRFHGYTVKADPDTTHKLIRELPNIGEKEHCNCQGCSNYALATEHFPFEVKKLFALLGMDPVKEGHVTRYFRAENGLTGEILEQPSEWPVKVYYKNETDHFLLTLTQVLPNSHIPTHLPFPEPWMELYIEAYLPWLLEEEYEDWTLEKEEADPSDA</sequence>
<dbReference type="EMBL" id="AP024601">
    <property type="protein sequence ID" value="BCU81009.1"/>
    <property type="molecule type" value="Genomic_DNA"/>
</dbReference>
<evidence type="ECO:0000313" key="1">
    <source>
        <dbReference type="EMBL" id="BCU81009.1"/>
    </source>
</evidence>
<reference evidence="1" key="1">
    <citation type="journal article" date="2013" name="Int. J. Syst. Evol. Microbiol.">
        <title>Polycladomyces abyssicola gen. nov., sp. nov., a thermophilic filamentous bacterium isolated from hemipelagic sediment.</title>
        <authorList>
            <person name="Tsubouchi T."/>
            <person name="Shimane Y."/>
            <person name="Mori K."/>
            <person name="Usui K."/>
            <person name="Hiraki T."/>
            <person name="Tame A."/>
            <person name="Uematsu K."/>
            <person name="Maruyama T."/>
            <person name="Hatada Y."/>
        </authorList>
    </citation>
    <scope>NUCLEOTIDE SEQUENCE</scope>
    <source>
        <strain evidence="1">JIR-001</strain>
    </source>
</reference>
<keyword evidence="2" id="KW-1185">Reference proteome</keyword>
<name>A0A8D5UEU7_9BACL</name>
<organism evidence="1 2">
    <name type="scientific">Polycladomyces abyssicola</name>
    <dbReference type="NCBI Taxonomy" id="1125966"/>
    <lineage>
        <taxon>Bacteria</taxon>
        <taxon>Bacillati</taxon>
        <taxon>Bacillota</taxon>
        <taxon>Bacilli</taxon>
        <taxon>Bacillales</taxon>
        <taxon>Thermoactinomycetaceae</taxon>
        <taxon>Polycladomyces</taxon>
    </lineage>
</organism>
<evidence type="ECO:0000313" key="2">
    <source>
        <dbReference type="Proteomes" id="UP000677436"/>
    </source>
</evidence>
<gene>
    <name evidence="1" type="ORF">JIR001_07920</name>
</gene>
<dbReference type="Proteomes" id="UP000677436">
    <property type="component" value="Chromosome"/>
</dbReference>
<dbReference type="KEGG" id="pabs:JIR001_07920"/>
<reference evidence="1" key="2">
    <citation type="journal article" date="2021" name="Microbiol. Resour. Announc.">
        <title>Complete Genome Sequence of Polycladomyces abyssicola JIR-001T, Isolated from Hemipelagic Sediment in Deep Seawater.</title>
        <authorList>
            <person name="Tsubouchi T."/>
            <person name="Kaneko Y."/>
        </authorList>
    </citation>
    <scope>NUCLEOTIDE SEQUENCE</scope>
    <source>
        <strain evidence="1">JIR-001</strain>
    </source>
</reference>
<protein>
    <submittedName>
        <fullName evidence="1">Uncharacterized protein</fullName>
    </submittedName>
</protein>
<accession>A0A8D5UEU7</accession>
<proteinExistence type="predicted"/>
<dbReference type="AlphaFoldDB" id="A0A8D5UEU7"/>
<dbReference type="RefSeq" id="WP_212774302.1">
    <property type="nucleotide sequence ID" value="NZ_AP024601.1"/>
</dbReference>